<organism evidence="2 3">
    <name type="scientific">Rangifer tarandus platyrhynchus</name>
    <name type="common">Svalbard reindeer</name>
    <dbReference type="NCBI Taxonomy" id="3082113"/>
    <lineage>
        <taxon>Eukaryota</taxon>
        <taxon>Metazoa</taxon>
        <taxon>Chordata</taxon>
        <taxon>Craniata</taxon>
        <taxon>Vertebrata</taxon>
        <taxon>Euteleostomi</taxon>
        <taxon>Mammalia</taxon>
        <taxon>Eutheria</taxon>
        <taxon>Laurasiatheria</taxon>
        <taxon>Artiodactyla</taxon>
        <taxon>Ruminantia</taxon>
        <taxon>Pecora</taxon>
        <taxon>Cervidae</taxon>
        <taxon>Odocoileinae</taxon>
        <taxon>Rangifer</taxon>
    </lineage>
</organism>
<gene>
    <name evidence="2" type="ORF">MRATA1EN1_LOCUS28411</name>
</gene>
<reference evidence="2" key="1">
    <citation type="submission" date="2023-04" db="EMBL/GenBank/DDBJ databases">
        <authorList>
            <consortium name="ELIXIR-Norway"/>
        </authorList>
    </citation>
    <scope>NUCLEOTIDE SEQUENCE [LARGE SCALE GENOMIC DNA]</scope>
</reference>
<proteinExistence type="predicted"/>
<protein>
    <submittedName>
        <fullName evidence="2">Uncharacterized protein</fullName>
    </submittedName>
</protein>
<evidence type="ECO:0000313" key="3">
    <source>
        <dbReference type="Proteomes" id="UP001176941"/>
    </source>
</evidence>
<dbReference type="EMBL" id="OX459945">
    <property type="protein sequence ID" value="CAI9179449.1"/>
    <property type="molecule type" value="Genomic_DNA"/>
</dbReference>
<sequence>MEAQKLPGLDASGLQHGARGSRAPTLSSPLPKQPGLLGRRLAGSSLCLLPRLLPPSCRDLPGLGTVRTRIRSGCWLGSCQEHAGAELEGADAWVCSHQPQARVASSGSTIAGAPSEALVVKALQSGPAQSRPPAS</sequence>
<keyword evidence="3" id="KW-1185">Reference proteome</keyword>
<dbReference type="Proteomes" id="UP001176941">
    <property type="component" value="Chromosome 9"/>
</dbReference>
<feature type="region of interest" description="Disordered" evidence="1">
    <location>
        <begin position="1"/>
        <end position="37"/>
    </location>
</feature>
<evidence type="ECO:0000313" key="2">
    <source>
        <dbReference type="EMBL" id="CAI9179449.1"/>
    </source>
</evidence>
<name>A0ABN9A0F7_RANTA</name>
<evidence type="ECO:0000256" key="1">
    <source>
        <dbReference type="SAM" id="MobiDB-lite"/>
    </source>
</evidence>
<accession>A0ABN9A0F7</accession>